<dbReference type="AlphaFoldDB" id="A0A1T5KSD0"/>
<evidence type="ECO:0000313" key="1">
    <source>
        <dbReference type="EMBL" id="SKC66550.1"/>
    </source>
</evidence>
<keyword evidence="2" id="KW-1185">Reference proteome</keyword>
<name>A0A1T5KSD0_9GAMM</name>
<reference evidence="1 2" key="1">
    <citation type="submission" date="2017-02" db="EMBL/GenBank/DDBJ databases">
        <authorList>
            <person name="Peterson S.W."/>
        </authorList>
    </citation>
    <scope>NUCLEOTIDE SEQUENCE [LARGE SCALE GENOMIC DNA]</scope>
    <source>
        <strain evidence="1 2">P15</strain>
    </source>
</reference>
<proteinExistence type="predicted"/>
<gene>
    <name evidence="1" type="ORF">SAMN06296058_1972</name>
</gene>
<dbReference type="Proteomes" id="UP000190341">
    <property type="component" value="Unassembled WGS sequence"/>
</dbReference>
<protein>
    <submittedName>
        <fullName evidence="1">Uncharacterized protein</fullName>
    </submittedName>
</protein>
<dbReference type="EMBL" id="FUZV01000001">
    <property type="protein sequence ID" value="SKC66550.1"/>
    <property type="molecule type" value="Genomic_DNA"/>
</dbReference>
<organism evidence="1 2">
    <name type="scientific">Pseudoxanthomonas indica</name>
    <dbReference type="NCBI Taxonomy" id="428993"/>
    <lineage>
        <taxon>Bacteria</taxon>
        <taxon>Pseudomonadati</taxon>
        <taxon>Pseudomonadota</taxon>
        <taxon>Gammaproteobacteria</taxon>
        <taxon>Lysobacterales</taxon>
        <taxon>Lysobacteraceae</taxon>
        <taxon>Pseudoxanthomonas</taxon>
    </lineage>
</organism>
<sequence length="48" mass="5465">MRLAHNFCEPQRSSKPTHGEKIGLLLIFSADTSRWTGDHLLLKLLGYL</sequence>
<evidence type="ECO:0000313" key="2">
    <source>
        <dbReference type="Proteomes" id="UP000190341"/>
    </source>
</evidence>
<accession>A0A1T5KSD0</accession>